<sequence>MASFSVSASSPAIEFQESDMDRYLQQIQPYTFTQEEATRPFYEMRSVMKVKEVNVVMTEMSICQFYDVPYYYHDYLYKTDLKELKNIDTEEILRFLTEGKEMWTYQTGTTIPQTFNQELMTPKAKMWMKLVCSRIWPTLEMSEIGLIQAIITYRILQKEKKYVLVH</sequence>
<proteinExistence type="predicted"/>
<evidence type="ECO:0000313" key="2">
    <source>
        <dbReference type="Proteomes" id="UP000593560"/>
    </source>
</evidence>
<gene>
    <name evidence="1" type="ORF">Gohar_025746</name>
</gene>
<dbReference type="AlphaFoldDB" id="A0A7J9ICC2"/>
<accession>A0A7J9ICC2</accession>
<dbReference type="OrthoDB" id="10362986at2759"/>
<reference evidence="1 2" key="1">
    <citation type="journal article" date="2019" name="Genome Biol. Evol.">
        <title>Insights into the evolution of the New World diploid cottons (Gossypium, subgenus Houzingenia) based on genome sequencing.</title>
        <authorList>
            <person name="Grover C.E."/>
            <person name="Arick M.A. 2nd"/>
            <person name="Thrash A."/>
            <person name="Conover J.L."/>
            <person name="Sanders W.S."/>
            <person name="Peterson D.G."/>
            <person name="Frelichowski J.E."/>
            <person name="Scheffler J.A."/>
            <person name="Scheffler B.E."/>
            <person name="Wendel J.F."/>
        </authorList>
    </citation>
    <scope>NUCLEOTIDE SEQUENCE [LARGE SCALE GENOMIC DNA]</scope>
    <source>
        <strain evidence="1">0</strain>
        <tissue evidence="1">Leaf</tissue>
    </source>
</reference>
<evidence type="ECO:0000313" key="1">
    <source>
        <dbReference type="EMBL" id="MBA0819789.1"/>
    </source>
</evidence>
<comment type="caution">
    <text evidence="1">The sequence shown here is derived from an EMBL/GenBank/DDBJ whole genome shotgun (WGS) entry which is preliminary data.</text>
</comment>
<protein>
    <submittedName>
        <fullName evidence="1">Uncharacterized protein</fullName>
    </submittedName>
</protein>
<organism evidence="1 2">
    <name type="scientific">Gossypium harknessii</name>
    <dbReference type="NCBI Taxonomy" id="34285"/>
    <lineage>
        <taxon>Eukaryota</taxon>
        <taxon>Viridiplantae</taxon>
        <taxon>Streptophyta</taxon>
        <taxon>Embryophyta</taxon>
        <taxon>Tracheophyta</taxon>
        <taxon>Spermatophyta</taxon>
        <taxon>Magnoliopsida</taxon>
        <taxon>eudicotyledons</taxon>
        <taxon>Gunneridae</taxon>
        <taxon>Pentapetalae</taxon>
        <taxon>rosids</taxon>
        <taxon>malvids</taxon>
        <taxon>Malvales</taxon>
        <taxon>Malvaceae</taxon>
        <taxon>Malvoideae</taxon>
        <taxon>Gossypium</taxon>
    </lineage>
</organism>
<dbReference type="EMBL" id="JABFAD010331459">
    <property type="protein sequence ID" value="MBA0819789.1"/>
    <property type="molecule type" value="Genomic_DNA"/>
</dbReference>
<name>A0A7J9ICC2_9ROSI</name>
<keyword evidence="2" id="KW-1185">Reference proteome</keyword>
<dbReference type="Proteomes" id="UP000593560">
    <property type="component" value="Unassembled WGS sequence"/>
</dbReference>